<dbReference type="PANTHER" id="PTHR45650">
    <property type="entry name" value="GDSL-LIKE LIPASE/ACYLHYDROLASE-RELATED"/>
    <property type="match status" value="1"/>
</dbReference>
<evidence type="ECO:0000256" key="2">
    <source>
        <dbReference type="ARBA" id="ARBA00008668"/>
    </source>
</evidence>
<dbReference type="PANTHER" id="PTHR45650:SF14">
    <property type="entry name" value="GDSL ESTERASE_LIPASE 7-LIKE"/>
    <property type="match status" value="1"/>
</dbReference>
<evidence type="ECO:0000256" key="3">
    <source>
        <dbReference type="ARBA" id="ARBA00022525"/>
    </source>
</evidence>
<evidence type="ECO:0000256" key="8">
    <source>
        <dbReference type="SAM" id="SignalP"/>
    </source>
</evidence>
<comment type="subcellular location">
    <subcellularLocation>
        <location evidence="1">Secreted</location>
    </subcellularLocation>
</comment>
<dbReference type="GO" id="GO:0005576">
    <property type="term" value="C:extracellular region"/>
    <property type="evidence" value="ECO:0007669"/>
    <property type="project" value="UniProtKB-SubCell"/>
</dbReference>
<dbReference type="InterPro" id="IPR051238">
    <property type="entry name" value="GDSL_esterase/lipase"/>
</dbReference>
<dbReference type="AlphaFoldDB" id="A0A6D2JWE4"/>
<dbReference type="Pfam" id="PF00657">
    <property type="entry name" value="Lipase_GDSL"/>
    <property type="match status" value="1"/>
</dbReference>
<dbReference type="InterPro" id="IPR001087">
    <property type="entry name" value="GDSL"/>
</dbReference>
<protein>
    <recommendedName>
        <fullName evidence="11">SGNH hydrolase-type esterase domain-containing protein</fullName>
    </recommendedName>
</protein>
<dbReference type="InterPro" id="IPR035669">
    <property type="entry name" value="SGNH_plant_lipase-like"/>
</dbReference>
<evidence type="ECO:0008006" key="11">
    <source>
        <dbReference type="Google" id="ProtNLM"/>
    </source>
</evidence>
<evidence type="ECO:0000256" key="7">
    <source>
        <dbReference type="ARBA" id="ARBA00023098"/>
    </source>
</evidence>
<dbReference type="GO" id="GO:0016788">
    <property type="term" value="F:hydrolase activity, acting on ester bonds"/>
    <property type="evidence" value="ECO:0007669"/>
    <property type="project" value="InterPro"/>
</dbReference>
<reference evidence="9" key="1">
    <citation type="submission" date="2020-01" db="EMBL/GenBank/DDBJ databases">
        <authorList>
            <person name="Mishra B."/>
        </authorList>
    </citation>
    <scope>NUCLEOTIDE SEQUENCE [LARGE SCALE GENOMIC DNA]</scope>
</reference>
<evidence type="ECO:0000256" key="5">
    <source>
        <dbReference type="ARBA" id="ARBA00022801"/>
    </source>
</evidence>
<keyword evidence="3" id="KW-0964">Secreted</keyword>
<sequence>MGLPSSLKPDLLVLLFCFLNVSTINSTKRLKEEAVHFGGNFPALYVIGDSLVDSGNNNYLPALLKANFTPYGFKFEGGIPTGRFSDGKTIADYIAIYYELPLVPAYMGLSEKQKNNISTGINYASGGCGVFPDTGKQKAGGCLSMGDQVDLFNQTIKKNLKQNFKTQSELNNHLAESLFLIAIGSNDYSFTYDESSTDANSFAEKLLNEYWLQIQRLHKLGARKFFINNIKPVGCYPSRIDKTVPRGSCDEKINRAVTIYNVKLRASLSDMRRHKLSNTFFVYSDYFNFMLGLRGPSSNQFSSKLLNTTSPCCPMVYVQGKFPTCLPRSIPCKLPEMYLFFDPNHPTQMVNFMYAIQCFQERRICHVVRDFPPWKWTRWLELEHRAYVS</sequence>
<evidence type="ECO:0000313" key="9">
    <source>
        <dbReference type="EMBL" id="CAA7040353.1"/>
    </source>
</evidence>
<keyword evidence="7" id="KW-0443">Lipid metabolism</keyword>
<organism evidence="9 10">
    <name type="scientific">Microthlaspi erraticum</name>
    <dbReference type="NCBI Taxonomy" id="1685480"/>
    <lineage>
        <taxon>Eukaryota</taxon>
        <taxon>Viridiplantae</taxon>
        <taxon>Streptophyta</taxon>
        <taxon>Embryophyta</taxon>
        <taxon>Tracheophyta</taxon>
        <taxon>Spermatophyta</taxon>
        <taxon>Magnoliopsida</taxon>
        <taxon>eudicotyledons</taxon>
        <taxon>Gunneridae</taxon>
        <taxon>Pentapetalae</taxon>
        <taxon>rosids</taxon>
        <taxon>malvids</taxon>
        <taxon>Brassicales</taxon>
        <taxon>Brassicaceae</taxon>
        <taxon>Coluteocarpeae</taxon>
        <taxon>Microthlaspi</taxon>
    </lineage>
</organism>
<dbReference type="InterPro" id="IPR036514">
    <property type="entry name" value="SGNH_hydro_sf"/>
</dbReference>
<keyword evidence="5" id="KW-0378">Hydrolase</keyword>
<comment type="caution">
    <text evidence="9">The sequence shown here is derived from an EMBL/GenBank/DDBJ whole genome shotgun (WGS) entry which is preliminary data.</text>
</comment>
<gene>
    <name evidence="9" type="ORF">MERR_LOCUS27588</name>
</gene>
<evidence type="ECO:0000256" key="1">
    <source>
        <dbReference type="ARBA" id="ARBA00004613"/>
    </source>
</evidence>
<dbReference type="Proteomes" id="UP000467841">
    <property type="component" value="Unassembled WGS sequence"/>
</dbReference>
<comment type="similarity">
    <text evidence="2">Belongs to the 'GDSL' lipolytic enzyme family.</text>
</comment>
<feature type="chain" id="PRO_5025647384" description="SGNH hydrolase-type esterase domain-containing protein" evidence="8">
    <location>
        <begin position="27"/>
        <end position="389"/>
    </location>
</feature>
<dbReference type="EMBL" id="CACVBM020001228">
    <property type="protein sequence ID" value="CAA7040353.1"/>
    <property type="molecule type" value="Genomic_DNA"/>
</dbReference>
<name>A0A6D2JWE4_9BRAS</name>
<dbReference type="Gene3D" id="3.40.50.1110">
    <property type="entry name" value="SGNH hydrolase"/>
    <property type="match status" value="1"/>
</dbReference>
<dbReference type="OrthoDB" id="1600564at2759"/>
<keyword evidence="4 8" id="KW-0732">Signal</keyword>
<keyword evidence="10" id="KW-1185">Reference proteome</keyword>
<proteinExistence type="inferred from homology"/>
<keyword evidence="6" id="KW-0442">Lipid degradation</keyword>
<evidence type="ECO:0000313" key="10">
    <source>
        <dbReference type="Proteomes" id="UP000467841"/>
    </source>
</evidence>
<dbReference type="GO" id="GO:0016042">
    <property type="term" value="P:lipid catabolic process"/>
    <property type="evidence" value="ECO:0007669"/>
    <property type="project" value="UniProtKB-KW"/>
</dbReference>
<evidence type="ECO:0000256" key="4">
    <source>
        <dbReference type="ARBA" id="ARBA00022729"/>
    </source>
</evidence>
<feature type="signal peptide" evidence="8">
    <location>
        <begin position="1"/>
        <end position="26"/>
    </location>
</feature>
<accession>A0A6D2JWE4</accession>
<evidence type="ECO:0000256" key="6">
    <source>
        <dbReference type="ARBA" id="ARBA00022963"/>
    </source>
</evidence>
<dbReference type="CDD" id="cd01837">
    <property type="entry name" value="SGNH_plant_lipase_like"/>
    <property type="match status" value="1"/>
</dbReference>